<dbReference type="EMBL" id="QJKJ01001234">
    <property type="protein sequence ID" value="RDY08659.1"/>
    <property type="molecule type" value="Genomic_DNA"/>
</dbReference>
<feature type="non-terminal residue" evidence="1">
    <location>
        <position position="1"/>
    </location>
</feature>
<evidence type="ECO:0000313" key="1">
    <source>
        <dbReference type="EMBL" id="RDY08659.1"/>
    </source>
</evidence>
<reference evidence="1" key="1">
    <citation type="submission" date="2018-05" db="EMBL/GenBank/DDBJ databases">
        <title>Draft genome of Mucuna pruriens seed.</title>
        <authorList>
            <person name="Nnadi N.E."/>
            <person name="Vos R."/>
            <person name="Hasami M.H."/>
            <person name="Devisetty U.K."/>
            <person name="Aguiy J.C."/>
        </authorList>
    </citation>
    <scope>NUCLEOTIDE SEQUENCE [LARGE SCALE GENOMIC DNA]</scope>
    <source>
        <strain evidence="1">JCA_2017</strain>
    </source>
</reference>
<name>A0A371I0W0_MUCPR</name>
<feature type="non-terminal residue" evidence="1">
    <location>
        <position position="196"/>
    </location>
</feature>
<proteinExistence type="predicted"/>
<dbReference type="AlphaFoldDB" id="A0A371I0W0"/>
<gene>
    <name evidence="1" type="ORF">CR513_07088</name>
</gene>
<comment type="caution">
    <text evidence="1">The sequence shown here is derived from an EMBL/GenBank/DDBJ whole genome shotgun (WGS) entry which is preliminary data.</text>
</comment>
<dbReference type="OrthoDB" id="1828986at2759"/>
<protein>
    <submittedName>
        <fullName evidence="1">Uncharacterized protein</fullName>
    </submittedName>
</protein>
<evidence type="ECO:0000313" key="2">
    <source>
        <dbReference type="Proteomes" id="UP000257109"/>
    </source>
</evidence>
<accession>A0A371I0W0</accession>
<organism evidence="1 2">
    <name type="scientific">Mucuna pruriens</name>
    <name type="common">Velvet bean</name>
    <name type="synonym">Dolichos pruriens</name>
    <dbReference type="NCBI Taxonomy" id="157652"/>
    <lineage>
        <taxon>Eukaryota</taxon>
        <taxon>Viridiplantae</taxon>
        <taxon>Streptophyta</taxon>
        <taxon>Embryophyta</taxon>
        <taxon>Tracheophyta</taxon>
        <taxon>Spermatophyta</taxon>
        <taxon>Magnoliopsida</taxon>
        <taxon>eudicotyledons</taxon>
        <taxon>Gunneridae</taxon>
        <taxon>Pentapetalae</taxon>
        <taxon>rosids</taxon>
        <taxon>fabids</taxon>
        <taxon>Fabales</taxon>
        <taxon>Fabaceae</taxon>
        <taxon>Papilionoideae</taxon>
        <taxon>50 kb inversion clade</taxon>
        <taxon>NPAAA clade</taxon>
        <taxon>indigoferoid/millettioid clade</taxon>
        <taxon>Phaseoleae</taxon>
        <taxon>Mucuna</taxon>
    </lineage>
</organism>
<dbReference type="Proteomes" id="UP000257109">
    <property type="component" value="Unassembled WGS sequence"/>
</dbReference>
<keyword evidence="2" id="KW-1185">Reference proteome</keyword>
<sequence length="196" mass="22780">MGSGRPQRLLPTKFEASKAEVLFEITLIKGSIRLFIRVMAFKRLILHILFGIWPEKLFDRSRRILKFKRLSPTHAGIVPERLFSPRSKHINWSVFFKMVGNIPESELLRICKDCSPAKEAMDGGKFPTKWLLCKFTSIRNDQIIQQSGISPNKLFDARLRNSKFIGLSCFLHRKSSMDSKNELLERSNQCTSFERY</sequence>